<organism evidence="7 8">
    <name type="scientific">Eremothecium sinecaudum</name>
    <dbReference type="NCBI Taxonomy" id="45286"/>
    <lineage>
        <taxon>Eukaryota</taxon>
        <taxon>Fungi</taxon>
        <taxon>Dikarya</taxon>
        <taxon>Ascomycota</taxon>
        <taxon>Saccharomycotina</taxon>
        <taxon>Saccharomycetes</taxon>
        <taxon>Saccharomycetales</taxon>
        <taxon>Saccharomycetaceae</taxon>
        <taxon>Eremothecium</taxon>
    </lineage>
</organism>
<dbReference type="GO" id="GO:0005743">
    <property type="term" value="C:mitochondrial inner membrane"/>
    <property type="evidence" value="ECO:0007669"/>
    <property type="project" value="TreeGrafter"/>
</dbReference>
<sequence length="399" mass="43739">MSRVFTRYITLARPGNIAAPPSTTLASAGEVVSPAADALFPPTSPTDSVRFDVLNQPSLLARATIPADASLYVRRGCLVALYNSSKLSAIALAHRWLRPWTTLRNCWSLRPAMFSKLTSDGTWNCLIAPNTSSSNGFLRFLRPTSDSFRTLCPLWLDGTSDWLVLGRDALLAFECNTSLTVHEPPIALRRRWRHRLPLPSSRQLLQGRGSVLLSGSGAVHQVVLRDVSDEIVLRADSLLAVNGTSPRHIASSISEYHLEKRAEPELPVKNSKQRKEATGLVALMGRISEASTAFVSVLRVSWQTLKHLYIVATKGPAQSYLKITGPSILLVQSSYSTYFPLQSAKPLFTEENASLPQQLPSSKKDAHLSYATVDANGSVSFRSTPDFSATVREIEGTRK</sequence>
<dbReference type="InterPro" id="IPR002838">
    <property type="entry name" value="AIM24"/>
</dbReference>
<evidence type="ECO:0000313" key="8">
    <source>
        <dbReference type="Proteomes" id="UP000243052"/>
    </source>
</evidence>
<dbReference type="RefSeq" id="XP_017988233.1">
    <property type="nucleotide sequence ID" value="XM_018132486.1"/>
</dbReference>
<dbReference type="SUPFAM" id="SSF51219">
    <property type="entry name" value="TRAP-like"/>
    <property type="match status" value="1"/>
</dbReference>
<dbReference type="GeneID" id="28724515"/>
<name>A0A0X8HTM3_9SACH</name>
<evidence type="ECO:0000256" key="5">
    <source>
        <dbReference type="ARBA" id="ARBA00023128"/>
    </source>
</evidence>
<dbReference type="PANTHER" id="PTHR36959:SF2">
    <property type="entry name" value="ALTERED INHERITANCE OF MITOCHONDRIA PROTEIN 24, MITOCHONDRIAL"/>
    <property type="match status" value="1"/>
</dbReference>
<dbReference type="GO" id="GO:0007007">
    <property type="term" value="P:inner mitochondrial membrane organization"/>
    <property type="evidence" value="ECO:0007669"/>
    <property type="project" value="TreeGrafter"/>
</dbReference>
<evidence type="ECO:0000256" key="4">
    <source>
        <dbReference type="ARBA" id="ARBA00022946"/>
    </source>
</evidence>
<dbReference type="AlphaFoldDB" id="A0A0X8HTM3"/>
<dbReference type="EMBL" id="CP014245">
    <property type="protein sequence ID" value="AMD21237.1"/>
    <property type="molecule type" value="Genomic_DNA"/>
</dbReference>
<dbReference type="Proteomes" id="UP000243052">
    <property type="component" value="Chromosome v"/>
</dbReference>
<keyword evidence="4" id="KW-0809">Transit peptide</keyword>
<protein>
    <recommendedName>
        <fullName evidence="3 6">Altered inheritance of mitochondria protein 24, mitochondrial</fullName>
    </recommendedName>
</protein>
<comment type="similarity">
    <text evidence="2 6">Belongs to the AIM24 family.</text>
</comment>
<dbReference type="PANTHER" id="PTHR36959">
    <property type="entry name" value="ALTERED INHERITANCE OF MITOCHONDRIA PROTEIN 24, MITOCHONDRIAL"/>
    <property type="match status" value="1"/>
</dbReference>
<keyword evidence="5 6" id="KW-0496">Mitochondrion</keyword>
<evidence type="ECO:0000256" key="3">
    <source>
        <dbReference type="ARBA" id="ARBA00013287"/>
    </source>
</evidence>
<gene>
    <name evidence="7" type="ORF">AW171_hschr53172</name>
</gene>
<evidence type="ECO:0000256" key="6">
    <source>
        <dbReference type="RuleBase" id="RU363045"/>
    </source>
</evidence>
<keyword evidence="8" id="KW-1185">Reference proteome</keyword>
<evidence type="ECO:0000256" key="2">
    <source>
        <dbReference type="ARBA" id="ARBA00009322"/>
    </source>
</evidence>
<proteinExistence type="inferred from homology"/>
<dbReference type="Gene3D" id="3.60.160.10">
    <property type="entry name" value="Mitochondrial biogenesis AIM24"/>
    <property type="match status" value="1"/>
</dbReference>
<dbReference type="InterPro" id="IPR036983">
    <property type="entry name" value="AIM24_sf"/>
</dbReference>
<dbReference type="Pfam" id="PF01987">
    <property type="entry name" value="AIM24"/>
    <property type="match status" value="1"/>
</dbReference>
<accession>A0A0X8HTM3</accession>
<evidence type="ECO:0000313" key="7">
    <source>
        <dbReference type="EMBL" id="AMD21237.1"/>
    </source>
</evidence>
<evidence type="ECO:0000256" key="1">
    <source>
        <dbReference type="ARBA" id="ARBA00004173"/>
    </source>
</evidence>
<comment type="subcellular location">
    <subcellularLocation>
        <location evidence="1 6">Mitochondrion</location>
    </subcellularLocation>
</comment>
<dbReference type="OrthoDB" id="5295771at2759"/>
<reference evidence="7 8" key="1">
    <citation type="submission" date="2016-01" db="EMBL/GenBank/DDBJ databases">
        <title>Genome sequence of the yeast Holleya sinecauda.</title>
        <authorList>
            <person name="Dietrich F.S."/>
        </authorList>
    </citation>
    <scope>NUCLEOTIDE SEQUENCE [LARGE SCALE GENOMIC DNA]</scope>
    <source>
        <strain evidence="7 8">ATCC 58844</strain>
    </source>
</reference>
<dbReference type="InterPro" id="IPR016031">
    <property type="entry name" value="Trp_RNA-bd_attenuator-like_dom"/>
</dbReference>